<evidence type="ECO:0000313" key="3">
    <source>
        <dbReference type="Proteomes" id="UP000264605"/>
    </source>
</evidence>
<reference evidence="2 3" key="1">
    <citation type="submission" date="2018-08" db="EMBL/GenBank/DDBJ databases">
        <title>Draft genome sequence of Pseudoalteromonas donghaensis HJ51.</title>
        <authorList>
            <person name="Oh J."/>
            <person name="Roh D."/>
        </authorList>
    </citation>
    <scope>NUCLEOTIDE SEQUENCE [LARGE SCALE GENOMIC DNA]</scope>
    <source>
        <strain evidence="2 3">HJ51</strain>
    </source>
</reference>
<feature type="transmembrane region" description="Helical" evidence="1">
    <location>
        <begin position="44"/>
        <end position="68"/>
    </location>
</feature>
<dbReference type="AlphaFoldDB" id="A0AAD0WCH2"/>
<gene>
    <name evidence="2" type="ORF">D0907_09280</name>
</gene>
<accession>A0AAD0WCH2</accession>
<keyword evidence="1" id="KW-0472">Membrane</keyword>
<proteinExistence type="predicted"/>
<dbReference type="Proteomes" id="UP000264605">
    <property type="component" value="Chromosome"/>
</dbReference>
<sequence length="94" mass="10997">MVSDLNQQQLQTLKKAALRSVWVFLLLNSSLLLLFFLGNTEFVFIALVIQISIVVIWQLPVFIFHVVYKKQPILISIYKALASYRYVIEQVQWP</sequence>
<keyword evidence="1" id="KW-1133">Transmembrane helix</keyword>
<protein>
    <submittedName>
        <fullName evidence="2">Uncharacterized protein</fullName>
    </submittedName>
</protein>
<name>A0AAD0WCH2_9GAMM</name>
<dbReference type="KEGG" id="pdj:D0907_09280"/>
<feature type="transmembrane region" description="Helical" evidence="1">
    <location>
        <begin position="21"/>
        <end position="38"/>
    </location>
</feature>
<organism evidence="2 3">
    <name type="scientific">Pseudoalteromonas lipolytica</name>
    <dbReference type="NCBI Taxonomy" id="570156"/>
    <lineage>
        <taxon>Bacteria</taxon>
        <taxon>Pseudomonadati</taxon>
        <taxon>Pseudomonadota</taxon>
        <taxon>Gammaproteobacteria</taxon>
        <taxon>Alteromonadales</taxon>
        <taxon>Pseudoalteromonadaceae</taxon>
        <taxon>Pseudoalteromonas</taxon>
    </lineage>
</organism>
<keyword evidence="1" id="KW-0812">Transmembrane</keyword>
<evidence type="ECO:0000256" key="1">
    <source>
        <dbReference type="SAM" id="Phobius"/>
    </source>
</evidence>
<evidence type="ECO:0000313" key="2">
    <source>
        <dbReference type="EMBL" id="AXV65452.1"/>
    </source>
</evidence>
<dbReference type="EMBL" id="CP032090">
    <property type="protein sequence ID" value="AXV65452.1"/>
    <property type="molecule type" value="Genomic_DNA"/>
</dbReference>